<comment type="similarity">
    <text evidence="1">Belongs to the GcvT family.</text>
</comment>
<dbReference type="SUPFAM" id="SSF101790">
    <property type="entry name" value="Aminomethyltransferase beta-barrel domain"/>
    <property type="match status" value="1"/>
</dbReference>
<dbReference type="GO" id="GO:0008483">
    <property type="term" value="F:transaminase activity"/>
    <property type="evidence" value="ECO:0007669"/>
    <property type="project" value="UniProtKB-KW"/>
</dbReference>
<proteinExistence type="inferred from homology"/>
<evidence type="ECO:0000256" key="3">
    <source>
        <dbReference type="ARBA" id="ARBA00022576"/>
    </source>
</evidence>
<evidence type="ECO:0000256" key="1">
    <source>
        <dbReference type="ARBA" id="ARBA00008609"/>
    </source>
</evidence>
<organism evidence="10 11">
    <name type="scientific">Leptospirillum ferriphilum</name>
    <dbReference type="NCBI Taxonomy" id="178606"/>
    <lineage>
        <taxon>Bacteria</taxon>
        <taxon>Pseudomonadati</taxon>
        <taxon>Nitrospirota</taxon>
        <taxon>Nitrospiria</taxon>
        <taxon>Nitrospirales</taxon>
        <taxon>Nitrospiraceae</taxon>
        <taxon>Leptospirillum</taxon>
    </lineage>
</organism>
<gene>
    <name evidence="10" type="ORF">LptCag_2415</name>
</gene>
<dbReference type="NCBIfam" id="TIGR00528">
    <property type="entry name" value="gcvT"/>
    <property type="match status" value="1"/>
</dbReference>
<dbReference type="NCBIfam" id="NF001567">
    <property type="entry name" value="PRK00389.1"/>
    <property type="match status" value="1"/>
</dbReference>
<dbReference type="InterPro" id="IPR006223">
    <property type="entry name" value="GcvT"/>
</dbReference>
<evidence type="ECO:0000259" key="8">
    <source>
        <dbReference type="Pfam" id="PF01571"/>
    </source>
</evidence>
<accession>A0A094YP19</accession>
<dbReference type="PATRIC" id="fig|178606.4.peg.195"/>
<dbReference type="AlphaFoldDB" id="A0A094YP19"/>
<keyword evidence="4 10" id="KW-0808">Transferase</keyword>
<dbReference type="InterPro" id="IPR006222">
    <property type="entry name" value="GCVT_N"/>
</dbReference>
<dbReference type="GO" id="GO:0005960">
    <property type="term" value="C:glycine cleavage complex"/>
    <property type="evidence" value="ECO:0007669"/>
    <property type="project" value="InterPro"/>
</dbReference>
<reference evidence="10 11" key="1">
    <citation type="submission" date="2014-06" db="EMBL/GenBank/DDBJ databases">
        <title>Draft genome sequence of iron oxidizing acidophile Leptospirillum ferriphilum DSM14647.</title>
        <authorList>
            <person name="Cardenas J.P."/>
            <person name="Lazcano M."/>
            <person name="Ossandon F.J."/>
            <person name="Corbett M."/>
            <person name="Holmes D.S."/>
            <person name="Watkin E."/>
        </authorList>
    </citation>
    <scope>NUCLEOTIDE SEQUENCE [LARGE SCALE GENOMIC DNA]</scope>
    <source>
        <strain evidence="10 11">DSM 14647</strain>
    </source>
</reference>
<dbReference type="EC" id="2.1.2.10" evidence="2"/>
<feature type="domain" description="Aminomethyltransferase C-terminal" evidence="9">
    <location>
        <begin position="288"/>
        <end position="360"/>
    </location>
</feature>
<name>A0A094YP19_9BACT</name>
<dbReference type="GO" id="GO:0006546">
    <property type="term" value="P:glycine catabolic process"/>
    <property type="evidence" value="ECO:0007669"/>
    <property type="project" value="InterPro"/>
</dbReference>
<dbReference type="InterPro" id="IPR027266">
    <property type="entry name" value="TrmE/GcvT-like"/>
</dbReference>
<dbReference type="Proteomes" id="UP000029452">
    <property type="component" value="Unassembled WGS sequence"/>
</dbReference>
<feature type="binding site" evidence="7">
    <location>
        <position position="193"/>
    </location>
    <ligand>
        <name>substrate</name>
    </ligand>
</feature>
<evidence type="ECO:0000313" key="11">
    <source>
        <dbReference type="Proteomes" id="UP000029452"/>
    </source>
</evidence>
<dbReference type="PANTHER" id="PTHR43757">
    <property type="entry name" value="AMINOMETHYLTRANSFERASE"/>
    <property type="match status" value="1"/>
</dbReference>
<dbReference type="Pfam" id="PF08669">
    <property type="entry name" value="GCV_T_C"/>
    <property type="match status" value="1"/>
</dbReference>
<dbReference type="Pfam" id="PF01571">
    <property type="entry name" value="GCV_T"/>
    <property type="match status" value="1"/>
</dbReference>
<keyword evidence="3" id="KW-0032">Aminotransferase</keyword>
<dbReference type="Gene3D" id="3.30.1360.120">
    <property type="entry name" value="Probable tRNA modification gtpase trme, domain 1"/>
    <property type="match status" value="1"/>
</dbReference>
<comment type="caution">
    <text evidence="10">The sequence shown here is derived from an EMBL/GenBank/DDBJ whole genome shotgun (WGS) entry which is preliminary data.</text>
</comment>
<dbReference type="SUPFAM" id="SSF103025">
    <property type="entry name" value="Folate-binding domain"/>
    <property type="match status" value="1"/>
</dbReference>
<evidence type="ECO:0000256" key="4">
    <source>
        <dbReference type="ARBA" id="ARBA00022679"/>
    </source>
</evidence>
<dbReference type="RefSeq" id="WP_036079995.1">
    <property type="nucleotide sequence ID" value="NZ_JPGK01000001.1"/>
</dbReference>
<feature type="domain" description="GCVT N-terminal" evidence="8">
    <location>
        <begin position="5"/>
        <end position="261"/>
    </location>
</feature>
<dbReference type="GO" id="GO:0008168">
    <property type="term" value="F:methyltransferase activity"/>
    <property type="evidence" value="ECO:0007669"/>
    <property type="project" value="UniProtKB-KW"/>
</dbReference>
<dbReference type="GO" id="GO:0004047">
    <property type="term" value="F:aminomethyltransferase activity"/>
    <property type="evidence" value="ECO:0007669"/>
    <property type="project" value="UniProtKB-EC"/>
</dbReference>
<sequence length="377" mass="41044">MNVPLHDVHLREGGHMVDFHGYTLPVRFSSILEESLFVREKAGVFDISHMGHFVLRGIDARGAVNRLITSNLKNVPPGKALYGHLLNPAGGVIDDIMAYHFGPERVDLIVNASNREGDARWIRDHLPAGIGLEDCSPGHVGIAVQGPRASRVLEDVLPGILDMRRRETRLLTIEGGEEFLVGRTGYTGEDGWEFFGPAGPGISFYEKLLQAGKKTGVLACCGLGARDLLRLEMGYPLYGQELNERLSSFDAGLDFVVSRTKPEFVGRTSILESDGHPRMNPAHPALGGFVVEGRGIPRTGCPIEKMDGTPVGEVTSGGFSPRVGSGFGLAYLDRDFLAFFRNGGPGQVRIHGVAHPVRHRMWPFISVHRPSQGDTSP</sequence>
<evidence type="ECO:0000259" key="9">
    <source>
        <dbReference type="Pfam" id="PF08669"/>
    </source>
</evidence>
<evidence type="ECO:0000256" key="5">
    <source>
        <dbReference type="ARBA" id="ARBA00031395"/>
    </source>
</evidence>
<dbReference type="InterPro" id="IPR013977">
    <property type="entry name" value="GcvT_C"/>
</dbReference>
<dbReference type="OrthoDB" id="9774591at2"/>
<keyword evidence="10" id="KW-0489">Methyltransferase</keyword>
<evidence type="ECO:0000256" key="6">
    <source>
        <dbReference type="ARBA" id="ARBA00047665"/>
    </source>
</evidence>
<dbReference type="GO" id="GO:0032259">
    <property type="term" value="P:methylation"/>
    <property type="evidence" value="ECO:0007669"/>
    <property type="project" value="UniProtKB-KW"/>
</dbReference>
<dbReference type="PANTHER" id="PTHR43757:SF2">
    <property type="entry name" value="AMINOMETHYLTRANSFERASE, MITOCHONDRIAL"/>
    <property type="match status" value="1"/>
</dbReference>
<evidence type="ECO:0000256" key="2">
    <source>
        <dbReference type="ARBA" id="ARBA00012616"/>
    </source>
</evidence>
<dbReference type="InterPro" id="IPR029043">
    <property type="entry name" value="GcvT/YgfZ_C"/>
</dbReference>
<comment type="catalytic activity">
    <reaction evidence="6">
        <text>N(6)-[(R)-S(8)-aminomethyldihydrolipoyl]-L-lysyl-[protein] + (6S)-5,6,7,8-tetrahydrofolate = N(6)-[(R)-dihydrolipoyl]-L-lysyl-[protein] + (6R)-5,10-methylene-5,6,7,8-tetrahydrofolate + NH4(+)</text>
        <dbReference type="Rhea" id="RHEA:16945"/>
        <dbReference type="Rhea" id="RHEA-COMP:10475"/>
        <dbReference type="Rhea" id="RHEA-COMP:10492"/>
        <dbReference type="ChEBI" id="CHEBI:15636"/>
        <dbReference type="ChEBI" id="CHEBI:28938"/>
        <dbReference type="ChEBI" id="CHEBI:57453"/>
        <dbReference type="ChEBI" id="CHEBI:83100"/>
        <dbReference type="ChEBI" id="CHEBI:83143"/>
        <dbReference type="EC" id="2.1.2.10"/>
    </reaction>
</comment>
<evidence type="ECO:0000256" key="7">
    <source>
        <dbReference type="PIRSR" id="PIRSR006487-1"/>
    </source>
</evidence>
<dbReference type="PIRSF" id="PIRSF006487">
    <property type="entry name" value="GcvT"/>
    <property type="match status" value="1"/>
</dbReference>
<evidence type="ECO:0000313" key="10">
    <source>
        <dbReference type="EMBL" id="KGA94981.1"/>
    </source>
</evidence>
<dbReference type="EMBL" id="JPGK01000001">
    <property type="protein sequence ID" value="KGA94981.1"/>
    <property type="molecule type" value="Genomic_DNA"/>
</dbReference>
<protein>
    <recommendedName>
        <fullName evidence="2">aminomethyltransferase</fullName>
        <ecNumber evidence="2">2.1.2.10</ecNumber>
    </recommendedName>
    <alternativeName>
        <fullName evidence="5">Glycine cleavage system T protein</fullName>
    </alternativeName>
</protein>
<dbReference type="InterPro" id="IPR028896">
    <property type="entry name" value="GcvT/YgfZ/DmdA"/>
</dbReference>